<name>A0A497E5I2_UNCAE</name>
<evidence type="ECO:0000313" key="6">
    <source>
        <dbReference type="EMBL" id="RLE10450.1"/>
    </source>
</evidence>
<dbReference type="InterPro" id="IPR052528">
    <property type="entry name" value="Sugar_transport-like"/>
</dbReference>
<sequence>MGGVASVSFMDIWGKAIPSTLRGRFFGHRQLWGGLLAISAGFMVKHILGDRNLSFPDNYGLLFLLSFVFISVSYLALSSVKEPIEEVHMNKLPFKDFLKKAFGTLKLDRNYRMFLIVQILIGANGLVLPFYVLYARDVIGVQEKMIGMFISAQMLGSTLSNILWAHLSDYVGNKKVIQAIAFINLSIPIVALLITRQLWILFIFLFLLIGFSMAGGAIGYTNFLLDIAPSKDRPTYISLNGTLTAPVMIFPLIGGILIQYTSYKFLLIITVIIALVGLILSLWLREPRKYMNGTNLRINSA</sequence>
<feature type="transmembrane region" description="Helical" evidence="4">
    <location>
        <begin position="113"/>
        <end position="134"/>
    </location>
</feature>
<proteinExistence type="predicted"/>
<dbReference type="AlphaFoldDB" id="A0A497E5I2"/>
<feature type="domain" description="Major facilitator superfamily (MFS) profile" evidence="5">
    <location>
        <begin position="110"/>
        <end position="301"/>
    </location>
</feature>
<dbReference type="Pfam" id="PF07690">
    <property type="entry name" value="MFS_1"/>
    <property type="match status" value="1"/>
</dbReference>
<evidence type="ECO:0000256" key="1">
    <source>
        <dbReference type="ARBA" id="ARBA00022692"/>
    </source>
</evidence>
<dbReference type="InterPro" id="IPR036259">
    <property type="entry name" value="MFS_trans_sf"/>
</dbReference>
<dbReference type="InterPro" id="IPR020846">
    <property type="entry name" value="MFS_dom"/>
</dbReference>
<protein>
    <recommendedName>
        <fullName evidence="5">Major facilitator superfamily (MFS) profile domain-containing protein</fullName>
    </recommendedName>
</protein>
<feature type="transmembrane region" description="Helical" evidence="4">
    <location>
        <begin position="237"/>
        <end position="259"/>
    </location>
</feature>
<organism evidence="6 7">
    <name type="scientific">Aerophobetes bacterium</name>
    <dbReference type="NCBI Taxonomy" id="2030807"/>
    <lineage>
        <taxon>Bacteria</taxon>
        <taxon>Candidatus Aerophobota</taxon>
    </lineage>
</organism>
<dbReference type="PANTHER" id="PTHR23526">
    <property type="entry name" value="INTEGRAL MEMBRANE TRANSPORT PROTEIN-RELATED"/>
    <property type="match status" value="1"/>
</dbReference>
<dbReference type="InterPro" id="IPR011701">
    <property type="entry name" value="MFS"/>
</dbReference>
<dbReference type="GO" id="GO:0022857">
    <property type="term" value="F:transmembrane transporter activity"/>
    <property type="evidence" value="ECO:0007669"/>
    <property type="project" value="InterPro"/>
</dbReference>
<comment type="caution">
    <text evidence="6">The sequence shown here is derived from an EMBL/GenBank/DDBJ whole genome shotgun (WGS) entry which is preliminary data.</text>
</comment>
<feature type="transmembrane region" description="Helical" evidence="4">
    <location>
        <begin position="60"/>
        <end position="80"/>
    </location>
</feature>
<evidence type="ECO:0000256" key="4">
    <source>
        <dbReference type="SAM" id="Phobius"/>
    </source>
</evidence>
<dbReference type="Gene3D" id="1.20.1250.20">
    <property type="entry name" value="MFS general substrate transporter like domains"/>
    <property type="match status" value="1"/>
</dbReference>
<feature type="transmembrane region" description="Helical" evidence="4">
    <location>
        <begin position="176"/>
        <end position="194"/>
    </location>
</feature>
<keyword evidence="1 4" id="KW-0812">Transmembrane</keyword>
<feature type="transmembrane region" description="Helical" evidence="4">
    <location>
        <begin position="200"/>
        <end position="225"/>
    </location>
</feature>
<feature type="transmembrane region" description="Helical" evidence="4">
    <location>
        <begin position="146"/>
        <end position="164"/>
    </location>
</feature>
<dbReference type="PROSITE" id="PS50850">
    <property type="entry name" value="MFS"/>
    <property type="match status" value="1"/>
</dbReference>
<keyword evidence="2 4" id="KW-1133">Transmembrane helix</keyword>
<dbReference type="Proteomes" id="UP000279422">
    <property type="component" value="Unassembled WGS sequence"/>
</dbReference>
<evidence type="ECO:0000313" key="7">
    <source>
        <dbReference type="Proteomes" id="UP000279422"/>
    </source>
</evidence>
<evidence type="ECO:0000259" key="5">
    <source>
        <dbReference type="PROSITE" id="PS50850"/>
    </source>
</evidence>
<dbReference type="SUPFAM" id="SSF103473">
    <property type="entry name" value="MFS general substrate transporter"/>
    <property type="match status" value="1"/>
</dbReference>
<dbReference type="PANTHER" id="PTHR23526:SF1">
    <property type="entry name" value="MAJOR FACILITATOR SUPERFAMILY MFS_1"/>
    <property type="match status" value="1"/>
</dbReference>
<keyword evidence="3 4" id="KW-0472">Membrane</keyword>
<gene>
    <name evidence="6" type="ORF">DRJ00_01455</name>
</gene>
<reference evidence="6 7" key="1">
    <citation type="submission" date="2018-06" db="EMBL/GenBank/DDBJ databases">
        <title>Extensive metabolic versatility and redundancy in microbially diverse, dynamic hydrothermal sediments.</title>
        <authorList>
            <person name="Dombrowski N."/>
            <person name="Teske A."/>
            <person name="Baker B.J."/>
        </authorList>
    </citation>
    <scope>NUCLEOTIDE SEQUENCE [LARGE SCALE GENOMIC DNA]</scope>
    <source>
        <strain evidence="6">B47_G16</strain>
    </source>
</reference>
<feature type="transmembrane region" description="Helical" evidence="4">
    <location>
        <begin position="265"/>
        <end position="284"/>
    </location>
</feature>
<accession>A0A497E5I2</accession>
<feature type="transmembrane region" description="Helical" evidence="4">
    <location>
        <begin position="31"/>
        <end position="48"/>
    </location>
</feature>
<evidence type="ECO:0000256" key="3">
    <source>
        <dbReference type="ARBA" id="ARBA00023136"/>
    </source>
</evidence>
<dbReference type="EMBL" id="QMPZ01000008">
    <property type="protein sequence ID" value="RLE10450.1"/>
    <property type="molecule type" value="Genomic_DNA"/>
</dbReference>
<evidence type="ECO:0000256" key="2">
    <source>
        <dbReference type="ARBA" id="ARBA00022989"/>
    </source>
</evidence>